<geneLocation type="plasmid" evidence="1 2">
    <name>pSDCE1</name>
</geneLocation>
<organism evidence="1 2">
    <name type="scientific">Sulfurospirillum diekertiae</name>
    <dbReference type="NCBI Taxonomy" id="1854492"/>
    <lineage>
        <taxon>Bacteria</taxon>
        <taxon>Pseudomonadati</taxon>
        <taxon>Campylobacterota</taxon>
        <taxon>Epsilonproteobacteria</taxon>
        <taxon>Campylobacterales</taxon>
        <taxon>Sulfurospirillaceae</taxon>
        <taxon>Sulfurospirillum</taxon>
    </lineage>
</organism>
<name>A0A6G9VV14_9BACT</name>
<dbReference type="EMBL" id="CP059996">
    <property type="protein sequence ID" value="QNA70472.1"/>
    <property type="molecule type" value="Genomic_DNA"/>
</dbReference>
<gene>
    <name evidence="1" type="ORF">FA584_14300</name>
</gene>
<evidence type="ECO:0000313" key="1">
    <source>
        <dbReference type="EMBL" id="QNA70472.1"/>
    </source>
</evidence>
<proteinExistence type="predicted"/>
<dbReference type="RefSeq" id="WP_167751063.1">
    <property type="nucleotide sequence ID" value="NZ_CP045454.1"/>
</dbReference>
<sequence>MKALRAKFVKSTNLEIDKHIPKDVYANISFSEIVSWTLNKEIWFKTSAIERFSFDDKTKFLSVYTKNNRYDFELEFECEVKFNQATKLHEIAIKEIVCL</sequence>
<protein>
    <submittedName>
        <fullName evidence="1">Uncharacterized protein</fullName>
    </submittedName>
</protein>
<evidence type="ECO:0000313" key="2">
    <source>
        <dbReference type="Proteomes" id="UP000502831"/>
    </source>
</evidence>
<accession>A0A6G9VV14</accession>
<reference evidence="1 2" key="1">
    <citation type="submission" date="2020-08" db="EMBL/GenBank/DDBJ databases">
        <title>Genome of Dechlorinating Sulfurospirillum strain ACSDCE.</title>
        <authorList>
            <person name="Yang Y."/>
            <person name="Huo L."/>
            <person name="Yan J."/>
        </authorList>
    </citation>
    <scope>NUCLEOTIDE SEQUENCE [LARGE SCALE GENOMIC DNA]</scope>
    <source>
        <strain evidence="1 2">ACSDCE</strain>
        <plasmid evidence="1 2">pSDCE1</plasmid>
    </source>
</reference>
<dbReference type="Proteomes" id="UP000502831">
    <property type="component" value="Plasmid pSDCE1"/>
</dbReference>
<keyword evidence="1" id="KW-0614">Plasmid</keyword>
<dbReference type="AlphaFoldDB" id="A0A6G9VV14"/>